<evidence type="ECO:0000313" key="2">
    <source>
        <dbReference type="Proteomes" id="UP000178943"/>
    </source>
</evidence>
<dbReference type="Pfam" id="PF13177">
    <property type="entry name" value="DNA_pol3_delta2"/>
    <property type="match status" value="1"/>
</dbReference>
<dbReference type="AlphaFoldDB" id="A0A1F5VG22"/>
<dbReference type="Proteomes" id="UP000178943">
    <property type="component" value="Unassembled WGS sequence"/>
</dbReference>
<name>A0A1F5VG22_9BACT</name>
<dbReference type="EMBL" id="MFGW01000180">
    <property type="protein sequence ID" value="OGF62397.1"/>
    <property type="molecule type" value="Genomic_DNA"/>
</dbReference>
<dbReference type="STRING" id="1817863.A2Y62_17265"/>
<proteinExistence type="predicted"/>
<evidence type="ECO:0008006" key="3">
    <source>
        <dbReference type="Google" id="ProtNLM"/>
    </source>
</evidence>
<evidence type="ECO:0000313" key="1">
    <source>
        <dbReference type="EMBL" id="OGF62397.1"/>
    </source>
</evidence>
<dbReference type="Gene3D" id="3.40.50.300">
    <property type="entry name" value="P-loop containing nucleotide triphosphate hydrolases"/>
    <property type="match status" value="1"/>
</dbReference>
<protein>
    <recommendedName>
        <fullName evidence="3">DNA-directed DNA polymerase</fullName>
    </recommendedName>
</protein>
<organism evidence="1 2">
    <name type="scientific">Candidatus Fischerbacteria bacterium RBG_13_37_8</name>
    <dbReference type="NCBI Taxonomy" id="1817863"/>
    <lineage>
        <taxon>Bacteria</taxon>
        <taxon>Candidatus Fischeribacteriota</taxon>
    </lineage>
</organism>
<gene>
    <name evidence="1" type="ORF">A2Y62_17265</name>
</gene>
<sequence length="330" mass="38158">MMAKFIGNREIVDYFEHVLQEKRLGQAYLFWGADAVGKRYFAYLLSRSLLCKNNVYGGCGECKACYKVDKEIHPDMWVYEPANSVITIEQIRTIIQRLRLKPTESEYSIHIVDSVETMRVEAANAFLKIIEEPPLYALIILITTVINSLPATVRSRCQRINFNRIAHQDIYSYLIAQGIDKQNAVIISHWSDGSFSKAMAMDFEQMKAIRNNAVAILRAMIERNQGESFPDFLPPGFKRDKNASSILKMNFRDIVYFLSDLIREAVYIKANNKSLHHPDIFNDMQIVANSREVDTFFSYLVNVEKMKEEYNVFHQDPLLLIQKLILNAHV</sequence>
<dbReference type="InterPro" id="IPR050238">
    <property type="entry name" value="DNA_Rep/Repair_Clamp_Loader"/>
</dbReference>
<dbReference type="InterPro" id="IPR027417">
    <property type="entry name" value="P-loop_NTPase"/>
</dbReference>
<dbReference type="PANTHER" id="PTHR11669:SF8">
    <property type="entry name" value="DNA POLYMERASE III SUBUNIT DELTA"/>
    <property type="match status" value="1"/>
</dbReference>
<reference evidence="1 2" key="1">
    <citation type="journal article" date="2016" name="Nat. Commun.">
        <title>Thousands of microbial genomes shed light on interconnected biogeochemical processes in an aquifer system.</title>
        <authorList>
            <person name="Anantharaman K."/>
            <person name="Brown C.T."/>
            <person name="Hug L.A."/>
            <person name="Sharon I."/>
            <person name="Castelle C.J."/>
            <person name="Probst A.J."/>
            <person name="Thomas B.C."/>
            <person name="Singh A."/>
            <person name="Wilkins M.J."/>
            <person name="Karaoz U."/>
            <person name="Brodie E.L."/>
            <person name="Williams K.H."/>
            <person name="Hubbard S.S."/>
            <person name="Banfield J.F."/>
        </authorList>
    </citation>
    <scope>NUCLEOTIDE SEQUENCE [LARGE SCALE GENOMIC DNA]</scope>
</reference>
<dbReference type="SUPFAM" id="SSF52540">
    <property type="entry name" value="P-loop containing nucleoside triphosphate hydrolases"/>
    <property type="match status" value="1"/>
</dbReference>
<dbReference type="PANTHER" id="PTHR11669">
    <property type="entry name" value="REPLICATION FACTOR C / DNA POLYMERASE III GAMMA-TAU SUBUNIT"/>
    <property type="match status" value="1"/>
</dbReference>
<accession>A0A1F5VG22</accession>
<dbReference type="GO" id="GO:0006261">
    <property type="term" value="P:DNA-templated DNA replication"/>
    <property type="evidence" value="ECO:0007669"/>
    <property type="project" value="TreeGrafter"/>
</dbReference>
<comment type="caution">
    <text evidence="1">The sequence shown here is derived from an EMBL/GenBank/DDBJ whole genome shotgun (WGS) entry which is preliminary data.</text>
</comment>